<sequence length="198" mass="22970">MTLEDFQNWVDNNAPGNTMPPAVFEYSQQLDMIRGWFYQSHSPQRIKKKLMAAFPDMSYRVACLRLNDAVEYFYLDMQARKEGWANIYAEKQWQLAEATLLGATEPAHFDLASKMFERSMKARMEAIPETPEIPQELLDKKLAIYTLKAKDVGLPSISRRKLAQQIDQLKLDEGAKLKLKQDLGEAPRQIFDYEEDED</sequence>
<protein>
    <submittedName>
        <fullName evidence="1">Uncharacterized protein</fullName>
    </submittedName>
</protein>
<evidence type="ECO:0000313" key="1">
    <source>
        <dbReference type="EMBL" id="GAK96819.1"/>
    </source>
</evidence>
<accession>A0A090Q153</accession>
<keyword evidence="2" id="KW-1185">Reference proteome</keyword>
<dbReference type="EMBL" id="BBML01000003">
    <property type="protein sequence ID" value="GAK96819.1"/>
    <property type="molecule type" value="Genomic_DNA"/>
</dbReference>
<evidence type="ECO:0000313" key="2">
    <source>
        <dbReference type="Proteomes" id="UP000029221"/>
    </source>
</evidence>
<gene>
    <name evidence="1" type="ORF">JCM19294_1128</name>
</gene>
<name>A0A090Q153_9FLAO</name>
<dbReference type="RefSeq" id="WP_152557394.1">
    <property type="nucleotide sequence ID" value="NZ_BBML01000003.1"/>
</dbReference>
<dbReference type="AlphaFoldDB" id="A0A090Q153"/>
<proteinExistence type="predicted"/>
<reference evidence="1" key="1">
    <citation type="journal article" date="2014" name="Genome Announc.">
        <title>Draft Genome Sequences of Marine Flavobacterium Nonlabens Strains NR17, NR24, NR27, NR32, NR33, and Ara13.</title>
        <authorList>
            <person name="Nakanishi M."/>
            <person name="Meirelles P."/>
            <person name="Suzuki R."/>
            <person name="Takatani N."/>
            <person name="Mino S."/>
            <person name="Suda W."/>
            <person name="Oshima K."/>
            <person name="Hattori M."/>
            <person name="Ohkuma M."/>
            <person name="Hosokawa M."/>
            <person name="Miyashita K."/>
            <person name="Thompson F.L."/>
            <person name="Niwa A."/>
            <person name="Sawabe T."/>
            <person name="Sawabe T."/>
        </authorList>
    </citation>
    <scope>NUCLEOTIDE SEQUENCE [LARGE SCALE GENOMIC DNA]</scope>
    <source>
        <strain evidence="1">JCM 19294</strain>
    </source>
</reference>
<dbReference type="Proteomes" id="UP000029221">
    <property type="component" value="Unassembled WGS sequence"/>
</dbReference>
<organism evidence="1 2">
    <name type="scientific">Nonlabens tegetincola</name>
    <dbReference type="NCBI Taxonomy" id="323273"/>
    <lineage>
        <taxon>Bacteria</taxon>
        <taxon>Pseudomonadati</taxon>
        <taxon>Bacteroidota</taxon>
        <taxon>Flavobacteriia</taxon>
        <taxon>Flavobacteriales</taxon>
        <taxon>Flavobacteriaceae</taxon>
        <taxon>Nonlabens</taxon>
    </lineage>
</organism>
<comment type="caution">
    <text evidence="1">The sequence shown here is derived from an EMBL/GenBank/DDBJ whole genome shotgun (WGS) entry which is preliminary data.</text>
</comment>